<dbReference type="PANTHER" id="PTHR30250">
    <property type="entry name" value="PST FAMILY PREDICTED COLANIC ACID TRANSPORTER"/>
    <property type="match status" value="1"/>
</dbReference>
<evidence type="ECO:0000256" key="3">
    <source>
        <dbReference type="ARBA" id="ARBA00022475"/>
    </source>
</evidence>
<dbReference type="EMBL" id="CP083685">
    <property type="protein sequence ID" value="UYU91118.1"/>
    <property type="molecule type" value="Genomic_DNA"/>
</dbReference>
<dbReference type="EMBL" id="WCRY01000060">
    <property type="protein sequence ID" value="KAB4469208.1"/>
    <property type="molecule type" value="Genomic_DNA"/>
</dbReference>
<evidence type="ECO:0000313" key="12">
    <source>
        <dbReference type="EMBL" id="UYU91118.1"/>
    </source>
</evidence>
<proteinExistence type="inferred from homology"/>
<feature type="transmembrane region" description="Helical" evidence="7">
    <location>
        <begin position="109"/>
        <end position="128"/>
    </location>
</feature>
<dbReference type="Proteomes" id="UP000436858">
    <property type="component" value="Unassembled WGS sequence"/>
</dbReference>
<evidence type="ECO:0000256" key="6">
    <source>
        <dbReference type="ARBA" id="ARBA00023136"/>
    </source>
</evidence>
<dbReference type="EMBL" id="QSJP01000025">
    <property type="protein sequence ID" value="RHD82715.1"/>
    <property type="molecule type" value="Genomic_DNA"/>
</dbReference>
<dbReference type="GO" id="GO:0005886">
    <property type="term" value="C:plasma membrane"/>
    <property type="evidence" value="ECO:0007669"/>
    <property type="project" value="UniProtKB-SubCell"/>
</dbReference>
<evidence type="ECO:0000313" key="9">
    <source>
        <dbReference type="EMBL" id="MDC2239325.1"/>
    </source>
</evidence>
<sequence>MENLKQKTVSGIMWSAIERFSLQGVQFIIQIILARLLLPSDYGMIGMLAIFLQVAQVFIDSGFTNALIQKKDRTEEDFATVFYFNILVAVLFYGILFFSASLIADFYNMPTLVLVIRFIALSLIINALSAIHRTKLIISVNFKTQSKISLGAAFISGVIGIWMAYVGCGVWALVWQTLLNSIILTILFYCLVHWKPLHTFSKSSFERLFNFGSKLLISSLINTVYRNLYTIVIGKKFSVVELGYYTRAEQFAIFPSNNLNALVSRVAYPILSSIQDDDKCLTNAYRNYIRLSSYIIFPLMVGLLVLANPIISLLLTDKWSGVVILLQILCLDWMFDHLSQINLNLLWVKGRSDLSLRLEIIKKTIAIFILFVSIPFGLEVMCWGRVIYSLIATYLNTYYTNSLIDLTLKLQVKDVFPSLILSFIMGGIVFICISFFETDIVKIVIGCITGMSFYILLSFLFKLDSFFCILTLIIKTKNIDENIKKDFSSNSKDN</sequence>
<evidence type="ECO:0000313" key="11">
    <source>
        <dbReference type="EMBL" id="UYU67209.1"/>
    </source>
</evidence>
<evidence type="ECO:0000313" key="13">
    <source>
        <dbReference type="Proteomes" id="UP000284785"/>
    </source>
</evidence>
<protein>
    <submittedName>
        <fullName evidence="8">Lipopolysaccharide biosynthesis protein</fullName>
    </submittedName>
</protein>
<name>A0A0P0F800_BACT4</name>
<dbReference type="PANTHER" id="PTHR30250:SF10">
    <property type="entry name" value="LIPOPOLYSACCHARIDE BIOSYNTHESIS PROTEIN WZXC"/>
    <property type="match status" value="1"/>
</dbReference>
<comment type="subcellular location">
    <subcellularLocation>
        <location evidence="1">Cell membrane</location>
        <topology evidence="1">Multi-pass membrane protein</topology>
    </subcellularLocation>
</comment>
<evidence type="ECO:0000256" key="1">
    <source>
        <dbReference type="ARBA" id="ARBA00004651"/>
    </source>
</evidence>
<keyword evidence="4 7" id="KW-0812">Transmembrane</keyword>
<dbReference type="EMBL" id="JAQNVG010000090">
    <property type="protein sequence ID" value="MDC2239325.1"/>
    <property type="molecule type" value="Genomic_DNA"/>
</dbReference>
<dbReference type="GeneID" id="60927705"/>
<dbReference type="InterPro" id="IPR050833">
    <property type="entry name" value="Poly_Biosynth_Transport"/>
</dbReference>
<feature type="transmembrane region" description="Helical" evidence="7">
    <location>
        <begin position="148"/>
        <end position="167"/>
    </location>
</feature>
<dbReference type="EMBL" id="CP083680">
    <property type="protein sequence ID" value="UYU67209.1"/>
    <property type="molecule type" value="Genomic_DNA"/>
</dbReference>
<evidence type="ECO:0000313" key="10">
    <source>
        <dbReference type="EMBL" id="RHD82715.1"/>
    </source>
</evidence>
<feature type="transmembrane region" description="Helical" evidence="7">
    <location>
        <begin position="365"/>
        <end position="395"/>
    </location>
</feature>
<keyword evidence="3" id="KW-1003">Cell membrane</keyword>
<dbReference type="Pfam" id="PF13440">
    <property type="entry name" value="Polysacc_synt_3"/>
    <property type="match status" value="1"/>
</dbReference>
<dbReference type="RefSeq" id="WP_008767818.1">
    <property type="nucleotide sequence ID" value="NZ_BAABXH010000001.1"/>
</dbReference>
<feature type="transmembrane region" description="Helical" evidence="7">
    <location>
        <begin position="44"/>
        <end position="68"/>
    </location>
</feature>
<evidence type="ECO:0000313" key="15">
    <source>
        <dbReference type="Proteomes" id="UP001156218"/>
    </source>
</evidence>
<evidence type="ECO:0000313" key="8">
    <source>
        <dbReference type="EMBL" id="KAB4469208.1"/>
    </source>
</evidence>
<evidence type="ECO:0000256" key="4">
    <source>
        <dbReference type="ARBA" id="ARBA00022692"/>
    </source>
</evidence>
<evidence type="ECO:0000256" key="5">
    <source>
        <dbReference type="ARBA" id="ARBA00022989"/>
    </source>
</evidence>
<comment type="similarity">
    <text evidence="2">Belongs to the polysaccharide synthase family.</text>
</comment>
<dbReference type="AlphaFoldDB" id="A0A0P0F800"/>
<reference evidence="8 14" key="2">
    <citation type="journal article" date="2019" name="Nat. Med.">
        <title>A library of human gut bacterial isolates paired with longitudinal multiomics data enables mechanistic microbiome research.</title>
        <authorList>
            <person name="Poyet M."/>
            <person name="Groussin M."/>
            <person name="Gibbons S.M."/>
            <person name="Avila-Pacheco J."/>
            <person name="Jiang X."/>
            <person name="Kearney S.M."/>
            <person name="Perrotta A.R."/>
            <person name="Berdy B."/>
            <person name="Zhao S."/>
            <person name="Lieberman T.D."/>
            <person name="Swanson P.K."/>
            <person name="Smith M."/>
            <person name="Roesemann S."/>
            <person name="Alexander J.E."/>
            <person name="Rich S.A."/>
            <person name="Livny J."/>
            <person name="Vlamakis H."/>
            <person name="Clish C."/>
            <person name="Bullock K."/>
            <person name="Deik A."/>
            <person name="Scott J."/>
            <person name="Pierce K.A."/>
            <person name="Xavier R.J."/>
            <person name="Alm E.J."/>
        </authorList>
    </citation>
    <scope>NUCLEOTIDE SEQUENCE [LARGE SCALE GENOMIC DNA]</scope>
    <source>
        <strain evidence="8 14">BIOML-A162</strain>
    </source>
</reference>
<dbReference type="CDD" id="cd13127">
    <property type="entry name" value="MATE_tuaB_like"/>
    <property type="match status" value="1"/>
</dbReference>
<organism evidence="8 14">
    <name type="scientific">Bacteroides thetaiotaomicron</name>
    <dbReference type="NCBI Taxonomy" id="818"/>
    <lineage>
        <taxon>Bacteria</taxon>
        <taxon>Pseudomonadati</taxon>
        <taxon>Bacteroidota</taxon>
        <taxon>Bacteroidia</taxon>
        <taxon>Bacteroidales</taxon>
        <taxon>Bacteroidaceae</taxon>
        <taxon>Bacteroides</taxon>
    </lineage>
</organism>
<feature type="transmembrane region" description="Helical" evidence="7">
    <location>
        <begin position="20"/>
        <end position="38"/>
    </location>
</feature>
<dbReference type="OMA" id="DLAFYWD"/>
<evidence type="ECO:0000256" key="2">
    <source>
        <dbReference type="ARBA" id="ARBA00007430"/>
    </source>
</evidence>
<reference evidence="11 15" key="3">
    <citation type="submission" date="2021-06" db="EMBL/GenBank/DDBJ databases">
        <title>Interrogation of the integrated mobile genetic elements in gut-associated Bacteroides with a consensus prediction approach.</title>
        <authorList>
            <person name="Campbell D.E."/>
            <person name="Leigh J.R."/>
            <person name="Kim T."/>
            <person name="England W."/>
            <person name="Whitaker R.J."/>
            <person name="Degnan P.H."/>
        </authorList>
    </citation>
    <scope>NUCLEOTIDE SEQUENCE [LARGE SCALE GENOMIC DNA]</scope>
    <source>
        <strain evidence="12">VPI-3443</strain>
        <strain evidence="11 15">WAL8669</strain>
    </source>
</reference>
<accession>C6IRB4</accession>
<evidence type="ECO:0000313" key="14">
    <source>
        <dbReference type="Proteomes" id="UP000436858"/>
    </source>
</evidence>
<reference evidence="10 13" key="1">
    <citation type="submission" date="2018-08" db="EMBL/GenBank/DDBJ databases">
        <title>A genome reference for cultivated species of the human gut microbiota.</title>
        <authorList>
            <person name="Zou Y."/>
            <person name="Xue W."/>
            <person name="Luo G."/>
        </authorList>
    </citation>
    <scope>NUCLEOTIDE SEQUENCE [LARGE SCALE GENOMIC DNA]</scope>
    <source>
        <strain evidence="10 13">AM30-26</strain>
    </source>
</reference>
<keyword evidence="5 7" id="KW-1133">Transmembrane helix</keyword>
<accession>A0A0P0F800</accession>
<reference evidence="9" key="4">
    <citation type="submission" date="2022-10" db="EMBL/GenBank/DDBJ databases">
        <title>Human gut microbiome strain richness.</title>
        <authorList>
            <person name="Chen-Liaw A."/>
        </authorList>
    </citation>
    <scope>NUCLEOTIDE SEQUENCE</scope>
    <source>
        <strain evidence="9">1001283st1_A3_1001283B150304_161114</strain>
    </source>
</reference>
<dbReference type="Proteomes" id="UP001217776">
    <property type="component" value="Unassembled WGS sequence"/>
</dbReference>
<feature type="transmembrane region" description="Helical" evidence="7">
    <location>
        <begin position="80"/>
        <end position="103"/>
    </location>
</feature>
<feature type="transmembrane region" description="Helical" evidence="7">
    <location>
        <begin position="415"/>
        <end position="436"/>
    </location>
</feature>
<feature type="transmembrane region" description="Helical" evidence="7">
    <location>
        <begin position="173"/>
        <end position="192"/>
    </location>
</feature>
<gene>
    <name evidence="10" type="ORF">DW780_22005</name>
    <name evidence="8" type="ORF">GAN91_27545</name>
    <name evidence="11" type="ORF">KQP68_02700</name>
    <name evidence="12" type="ORF">KQP74_00340</name>
    <name evidence="9" type="ORF">PO127_26635</name>
</gene>
<keyword evidence="6 7" id="KW-0472">Membrane</keyword>
<dbReference type="Proteomes" id="UP000284785">
    <property type="component" value="Unassembled WGS sequence"/>
</dbReference>
<feature type="transmembrane region" description="Helical" evidence="7">
    <location>
        <begin position="294"/>
        <end position="315"/>
    </location>
</feature>
<evidence type="ECO:0000256" key="7">
    <source>
        <dbReference type="SAM" id="Phobius"/>
    </source>
</evidence>
<dbReference type="Proteomes" id="UP001162960">
    <property type="component" value="Chromosome"/>
</dbReference>
<dbReference type="Proteomes" id="UP001156218">
    <property type="component" value="Chromosome"/>
</dbReference>
<dbReference type="KEGG" id="btho:Btheta7330_01299"/>